<protein>
    <submittedName>
        <fullName evidence="1">Uncharacterized protein</fullName>
    </submittedName>
</protein>
<dbReference type="AlphaFoldDB" id="A0A926QS73"/>
<keyword evidence="2" id="KW-1185">Reference proteome</keyword>
<evidence type="ECO:0000313" key="2">
    <source>
        <dbReference type="Proteomes" id="UP000621210"/>
    </source>
</evidence>
<dbReference type="RefSeq" id="WP_188183653.1">
    <property type="nucleotide sequence ID" value="NZ_JACVQF010000217.1"/>
</dbReference>
<reference evidence="1" key="2">
    <citation type="submission" date="2020-09" db="EMBL/GenBank/DDBJ databases">
        <authorList>
            <person name="Luo X."/>
        </authorList>
    </citation>
    <scope>NUCLEOTIDE SEQUENCE</scope>
    <source>
        <strain evidence="1">TRM S81-3</strain>
    </source>
</reference>
<comment type="caution">
    <text evidence="1">The sequence shown here is derived from an EMBL/GenBank/DDBJ whole genome shotgun (WGS) entry which is preliminary data.</text>
</comment>
<reference evidence="1" key="1">
    <citation type="submission" date="2020-09" db="EMBL/GenBank/DDBJ databases">
        <title>Streptomyces grisecoloratus sp. nov., isolated from cotton soil.</title>
        <authorList>
            <person name="Xing L."/>
        </authorList>
    </citation>
    <scope>NUCLEOTIDE SEQUENCE</scope>
    <source>
        <strain evidence="1">TRM S81-3</strain>
    </source>
</reference>
<dbReference type="EMBL" id="JACVQF010000217">
    <property type="protein sequence ID" value="MBD0422679.1"/>
    <property type="molecule type" value="Genomic_DNA"/>
</dbReference>
<accession>A0A926QS73</accession>
<name>A0A926QS73_9ACTN</name>
<dbReference type="Proteomes" id="UP000621210">
    <property type="component" value="Unassembled WGS sequence"/>
</dbReference>
<evidence type="ECO:0000313" key="1">
    <source>
        <dbReference type="EMBL" id="MBD0422679.1"/>
    </source>
</evidence>
<organism evidence="1 2">
    <name type="scientific">Streptomyces griseicoloratus</name>
    <dbReference type="NCBI Taxonomy" id="2752516"/>
    <lineage>
        <taxon>Bacteria</taxon>
        <taxon>Bacillati</taxon>
        <taxon>Actinomycetota</taxon>
        <taxon>Actinomycetes</taxon>
        <taxon>Kitasatosporales</taxon>
        <taxon>Streptomycetaceae</taxon>
        <taxon>Streptomyces</taxon>
    </lineage>
</organism>
<gene>
    <name evidence="1" type="ORF">H0H10_26570</name>
</gene>
<sequence length="85" mass="9321">MAICTPALRNALKDRQRCTGESWQDLCAHLVPAILSPVHPDQVELEAAVLLRAAGIGGLSCHPLGIRAVRPEPHRLTIRRLANRE</sequence>
<proteinExistence type="predicted"/>